<dbReference type="Proteomes" id="UP000266482">
    <property type="component" value="Unassembled WGS sequence"/>
</dbReference>
<proteinExistence type="predicted"/>
<dbReference type="AlphaFoldDB" id="A0A3A1UR39"/>
<name>A0A3A1UR39_9BACL</name>
<keyword evidence="4" id="KW-1185">Reference proteome</keyword>
<evidence type="ECO:0000256" key="1">
    <source>
        <dbReference type="SAM" id="MobiDB-lite"/>
    </source>
</evidence>
<dbReference type="Pfam" id="PF14270">
    <property type="entry name" value="DUF4358"/>
    <property type="match status" value="1"/>
</dbReference>
<accession>A0A3A1UR39</accession>
<reference evidence="3 4" key="1">
    <citation type="submission" date="2018-09" db="EMBL/GenBank/DDBJ databases">
        <title>Paenibacillus aracenensis nov. sp. isolated from a cave in southern Spain.</title>
        <authorList>
            <person name="Jurado V."/>
            <person name="Gutierrez-Patricio S."/>
            <person name="Gonzalez-Pimentel J.L."/>
            <person name="Miller A.Z."/>
            <person name="Laiz L."/>
            <person name="Saiz-Jimenez C."/>
        </authorList>
    </citation>
    <scope>NUCLEOTIDE SEQUENCE [LARGE SCALE GENOMIC DNA]</scope>
    <source>
        <strain evidence="3 4">DSM 22867</strain>
    </source>
</reference>
<dbReference type="RefSeq" id="WP_119602025.1">
    <property type="nucleotide sequence ID" value="NZ_QXQA01000015.1"/>
</dbReference>
<keyword evidence="2" id="KW-0732">Signal</keyword>
<feature type="region of interest" description="Disordered" evidence="1">
    <location>
        <begin position="24"/>
        <end position="154"/>
    </location>
</feature>
<evidence type="ECO:0000313" key="4">
    <source>
        <dbReference type="Proteomes" id="UP000266482"/>
    </source>
</evidence>
<feature type="chain" id="PRO_5017439394" evidence="2">
    <location>
        <begin position="23"/>
        <end position="283"/>
    </location>
</feature>
<feature type="signal peptide" evidence="2">
    <location>
        <begin position="1"/>
        <end position="22"/>
    </location>
</feature>
<sequence>MINNKRLLQTAAALTLALSLFAAGCSNGNQGDSPDLEPGESPSAATETSTAPSPSPDTPTAEPSAEADQLDGASPSPTAPEASAAPSAETKPADEDAVKPAAKPTSKPTVKPTAKPTAKPVQPTPKPTVNPAEKPGTAKPSAKPTEQPTVAPEETVSAADIMDKILTDVEMPRLISVTGERVKDSYYFNPDELISEGVYNQAMMNTKATEVVVVKLKSEEHFDAVEEGLTKRAEDIIETFSTYLPDQHEDAKSYQIVRHGKYVLLSISHDQKAVKAAFDSFFQ</sequence>
<dbReference type="EMBL" id="QXQA01000015">
    <property type="protein sequence ID" value="RIX50276.1"/>
    <property type="molecule type" value="Genomic_DNA"/>
</dbReference>
<protein>
    <submittedName>
        <fullName evidence="3">DUF4358 domain-containing protein</fullName>
    </submittedName>
</protein>
<feature type="compositionally biased region" description="Low complexity" evidence="1">
    <location>
        <begin position="73"/>
        <end position="90"/>
    </location>
</feature>
<feature type="compositionally biased region" description="Low complexity" evidence="1">
    <location>
        <begin position="40"/>
        <end position="64"/>
    </location>
</feature>
<dbReference type="PROSITE" id="PS51257">
    <property type="entry name" value="PROKAR_LIPOPROTEIN"/>
    <property type="match status" value="1"/>
</dbReference>
<organism evidence="3 4">
    <name type="scientific">Paenibacillus nanensis</name>
    <dbReference type="NCBI Taxonomy" id="393251"/>
    <lineage>
        <taxon>Bacteria</taxon>
        <taxon>Bacillati</taxon>
        <taxon>Bacillota</taxon>
        <taxon>Bacilli</taxon>
        <taxon>Bacillales</taxon>
        <taxon>Paenibacillaceae</taxon>
        <taxon>Paenibacillus</taxon>
    </lineage>
</organism>
<evidence type="ECO:0000256" key="2">
    <source>
        <dbReference type="SAM" id="SignalP"/>
    </source>
</evidence>
<dbReference type="OrthoDB" id="2605982at2"/>
<evidence type="ECO:0000313" key="3">
    <source>
        <dbReference type="EMBL" id="RIX50276.1"/>
    </source>
</evidence>
<comment type="caution">
    <text evidence="3">The sequence shown here is derived from an EMBL/GenBank/DDBJ whole genome shotgun (WGS) entry which is preliminary data.</text>
</comment>
<dbReference type="InterPro" id="IPR025648">
    <property type="entry name" value="DUF4358"/>
</dbReference>
<gene>
    <name evidence="3" type="ORF">D3P08_20720</name>
</gene>